<reference evidence="1" key="1">
    <citation type="submission" date="2023-07" db="EMBL/GenBank/DDBJ databases">
        <title>Sorghum-associated microbial communities from plants grown in Nebraska, USA.</title>
        <authorList>
            <person name="Schachtman D."/>
        </authorList>
    </citation>
    <scope>NUCLEOTIDE SEQUENCE</scope>
    <source>
        <strain evidence="1">1457</strain>
    </source>
</reference>
<sequence>MIAKAATWQKGVHILCALALFTIGFAHRVPVAGVGFAETEISAYMMPDGSLPNLCHTLDHDGEKPHPDRHALTLVCEVCRIVAGILLPQPADPTGVALVIKTAEGFVADNTASRPPVLLAAAAPRAPPFSV</sequence>
<accession>A0AAW8M368</accession>
<dbReference type="RefSeq" id="WP_111794407.1">
    <property type="nucleotide sequence ID" value="NZ_JAGIPM010000014.1"/>
</dbReference>
<dbReference type="Proteomes" id="UP001265315">
    <property type="component" value="Unassembled WGS sequence"/>
</dbReference>
<proteinExistence type="predicted"/>
<comment type="caution">
    <text evidence="1">The sequence shown here is derived from an EMBL/GenBank/DDBJ whole genome shotgun (WGS) entry which is preliminary data.</text>
</comment>
<evidence type="ECO:0000313" key="2">
    <source>
        <dbReference type="Proteomes" id="UP001265315"/>
    </source>
</evidence>
<name>A0AAW8M368_AGRTU</name>
<organism evidence="1 2">
    <name type="scientific">Agrobacterium tumefaciens</name>
    <dbReference type="NCBI Taxonomy" id="358"/>
    <lineage>
        <taxon>Bacteria</taxon>
        <taxon>Pseudomonadati</taxon>
        <taxon>Pseudomonadota</taxon>
        <taxon>Alphaproteobacteria</taxon>
        <taxon>Hyphomicrobiales</taxon>
        <taxon>Rhizobiaceae</taxon>
        <taxon>Rhizobium/Agrobacterium group</taxon>
        <taxon>Agrobacterium</taxon>
        <taxon>Agrobacterium tumefaciens complex</taxon>
    </lineage>
</organism>
<evidence type="ECO:0008006" key="3">
    <source>
        <dbReference type="Google" id="ProtNLM"/>
    </source>
</evidence>
<gene>
    <name evidence="1" type="ORF">J2W61_005169</name>
</gene>
<protein>
    <recommendedName>
        <fullName evidence="3">DUF2946 domain-containing protein</fullName>
    </recommendedName>
</protein>
<dbReference type="EMBL" id="JAVDSW010000009">
    <property type="protein sequence ID" value="MDR6705294.1"/>
    <property type="molecule type" value="Genomic_DNA"/>
</dbReference>
<evidence type="ECO:0000313" key="1">
    <source>
        <dbReference type="EMBL" id="MDR6705294.1"/>
    </source>
</evidence>
<dbReference type="AlphaFoldDB" id="A0AAW8M368"/>